<name>A0A8S4FGE1_PLUXY</name>
<dbReference type="EMBL" id="CAJHNJ030000032">
    <property type="protein sequence ID" value="CAG9126318.1"/>
    <property type="molecule type" value="Genomic_DNA"/>
</dbReference>
<evidence type="ECO:0000313" key="2">
    <source>
        <dbReference type="EMBL" id="CAG9126318.1"/>
    </source>
</evidence>
<dbReference type="Proteomes" id="UP000653454">
    <property type="component" value="Unassembled WGS sequence"/>
</dbReference>
<evidence type="ECO:0000313" key="3">
    <source>
        <dbReference type="Proteomes" id="UP000653454"/>
    </source>
</evidence>
<comment type="caution">
    <text evidence="2">The sequence shown here is derived from an EMBL/GenBank/DDBJ whole genome shotgun (WGS) entry which is preliminary data.</text>
</comment>
<organism evidence="2 3">
    <name type="scientific">Plutella xylostella</name>
    <name type="common">Diamondback moth</name>
    <name type="synonym">Plutella maculipennis</name>
    <dbReference type="NCBI Taxonomy" id="51655"/>
    <lineage>
        <taxon>Eukaryota</taxon>
        <taxon>Metazoa</taxon>
        <taxon>Ecdysozoa</taxon>
        <taxon>Arthropoda</taxon>
        <taxon>Hexapoda</taxon>
        <taxon>Insecta</taxon>
        <taxon>Pterygota</taxon>
        <taxon>Neoptera</taxon>
        <taxon>Endopterygota</taxon>
        <taxon>Lepidoptera</taxon>
        <taxon>Glossata</taxon>
        <taxon>Ditrysia</taxon>
        <taxon>Yponomeutoidea</taxon>
        <taxon>Plutellidae</taxon>
        <taxon>Plutella</taxon>
    </lineage>
</organism>
<feature type="region of interest" description="Disordered" evidence="1">
    <location>
        <begin position="108"/>
        <end position="143"/>
    </location>
</feature>
<accession>A0A8S4FGE1</accession>
<keyword evidence="3" id="KW-1185">Reference proteome</keyword>
<reference evidence="2" key="1">
    <citation type="submission" date="2020-11" db="EMBL/GenBank/DDBJ databases">
        <authorList>
            <person name="Whiteford S."/>
        </authorList>
    </citation>
    <scope>NUCLEOTIDE SEQUENCE</scope>
</reference>
<sequence>MDWRIRKKEAKKFDVIGLGHERALVVQGGYASGRGQQLTVTRKTNALAAGKDKDKDRSPTPAGKDTPRDTPPPVAPHVEKLLSDLADEIRKLKSVIVKQENRIRALEANAKAAEAPAPAPAPTPSPQPETNHGEADGMAPDEV</sequence>
<proteinExistence type="predicted"/>
<gene>
    <name evidence="2" type="ORF">PLXY2_LOCUS8602</name>
</gene>
<feature type="region of interest" description="Disordered" evidence="1">
    <location>
        <begin position="36"/>
        <end position="76"/>
    </location>
</feature>
<dbReference type="AlphaFoldDB" id="A0A8S4FGE1"/>
<evidence type="ECO:0000256" key="1">
    <source>
        <dbReference type="SAM" id="MobiDB-lite"/>
    </source>
</evidence>
<feature type="compositionally biased region" description="Pro residues" evidence="1">
    <location>
        <begin position="117"/>
        <end position="127"/>
    </location>
</feature>
<protein>
    <submittedName>
        <fullName evidence="2">(diamondback moth) hypothetical protein</fullName>
    </submittedName>
</protein>